<evidence type="ECO:0000313" key="6">
    <source>
        <dbReference type="Proteomes" id="UP000178666"/>
    </source>
</evidence>
<reference evidence="4 6" key="1">
    <citation type="journal article" date="2016" name="Plant Dis.">
        <title>Improved production of propionic acid using genome shuffling.</title>
        <authorList>
            <person name="Luna-Flores C.H."/>
            <person name="Palfreyman R.W."/>
            <person name="Kromer J.O."/>
            <person name="Nielsen L.K."/>
            <person name="Marcellin E."/>
        </authorList>
    </citation>
    <scope>NUCLEOTIDE SEQUENCE [LARGE SCALE GENOMIC DNA]</scope>
    <source>
        <strain evidence="4 6">F3E8</strain>
    </source>
</reference>
<accession>A0AAC9AMW2</accession>
<dbReference type="GO" id="GO:0009249">
    <property type="term" value="P:protein lipoylation"/>
    <property type="evidence" value="ECO:0007669"/>
    <property type="project" value="TreeGrafter"/>
</dbReference>
<dbReference type="Pfam" id="PF01597">
    <property type="entry name" value="GCV_H"/>
    <property type="match status" value="1"/>
</dbReference>
<proteinExistence type="predicted"/>
<evidence type="ECO:0000259" key="2">
    <source>
        <dbReference type="PROSITE" id="PS50968"/>
    </source>
</evidence>
<dbReference type="PANTHER" id="PTHR11715">
    <property type="entry name" value="GLYCINE CLEAVAGE SYSTEM H PROTEIN"/>
    <property type="match status" value="1"/>
</dbReference>
<dbReference type="EMBL" id="CP014352">
    <property type="protein sequence ID" value="AMS04571.1"/>
    <property type="molecule type" value="Genomic_DNA"/>
</dbReference>
<sequence>MAELPEDLQYTEDHLWVRPGNGDEVRIGITETAVARFGGIVGISLPDVGAVLSRGDVLAEIETDDESVDIETPVGGEVVAVNAVAAETPDQIAADPFGDGWLVAVEIDDPTDLEDLLDVDAYSALDEQE</sequence>
<dbReference type="InterPro" id="IPR000089">
    <property type="entry name" value="Biotin_lipoyl"/>
</dbReference>
<dbReference type="AlphaFoldDB" id="A0AAC9AMW2"/>
<reference evidence="3 5" key="2">
    <citation type="submission" date="2016-02" db="EMBL/GenBank/DDBJ databases">
        <title>Complete Genome Sequence of Propionibacterium acidipropionici ATCC 55737.</title>
        <authorList>
            <person name="Luna Flores C.H."/>
            <person name="Nielsen L.K."/>
            <person name="Marcellin E."/>
        </authorList>
    </citation>
    <scope>NUCLEOTIDE SEQUENCE [LARGE SCALE GENOMIC DNA]</scope>
    <source>
        <strain evidence="3 5">ATCC 55737</strain>
    </source>
</reference>
<dbReference type="NCBIfam" id="NF002270">
    <property type="entry name" value="PRK01202.1"/>
    <property type="match status" value="1"/>
</dbReference>
<dbReference type="EMBL" id="CP015970">
    <property type="protein sequence ID" value="AOZ46063.1"/>
    <property type="molecule type" value="Genomic_DNA"/>
</dbReference>
<dbReference type="Proteomes" id="UP000178666">
    <property type="component" value="Chromosome"/>
</dbReference>
<evidence type="ECO:0000256" key="1">
    <source>
        <dbReference type="ARBA" id="ARBA00022823"/>
    </source>
</evidence>
<keyword evidence="1" id="KW-0450">Lipoyl</keyword>
<name>A0AAC9AMW2_9ACTN</name>
<feature type="domain" description="Lipoyl-binding" evidence="2">
    <location>
        <begin position="24"/>
        <end position="106"/>
    </location>
</feature>
<protein>
    <submittedName>
        <fullName evidence="3">Glycine cleavage system protein H</fullName>
    </submittedName>
</protein>
<dbReference type="Gene3D" id="2.40.50.100">
    <property type="match status" value="1"/>
</dbReference>
<dbReference type="Proteomes" id="UP000075221">
    <property type="component" value="Chromosome"/>
</dbReference>
<dbReference type="GO" id="GO:0005737">
    <property type="term" value="C:cytoplasm"/>
    <property type="evidence" value="ECO:0007669"/>
    <property type="project" value="TreeGrafter"/>
</dbReference>
<evidence type="ECO:0000313" key="3">
    <source>
        <dbReference type="EMBL" id="AMS04571.1"/>
    </source>
</evidence>
<dbReference type="PROSITE" id="PS50968">
    <property type="entry name" value="BIOTINYL_LIPOYL"/>
    <property type="match status" value="1"/>
</dbReference>
<gene>
    <name evidence="4" type="ORF">A8L58_04275</name>
    <name evidence="3" type="ORF">AXH35_02810</name>
</gene>
<dbReference type="InterPro" id="IPR002930">
    <property type="entry name" value="GCV_H"/>
</dbReference>
<evidence type="ECO:0000313" key="4">
    <source>
        <dbReference type="EMBL" id="AOZ46063.1"/>
    </source>
</evidence>
<dbReference type="RefSeq" id="WP_062819006.1">
    <property type="nucleotide sequence ID" value="NZ_CP014352.1"/>
</dbReference>
<dbReference type="GO" id="GO:0005960">
    <property type="term" value="C:glycine cleavage complex"/>
    <property type="evidence" value="ECO:0007669"/>
    <property type="project" value="InterPro"/>
</dbReference>
<organism evidence="3 5">
    <name type="scientific">Acidipropionibacterium acidipropionici</name>
    <dbReference type="NCBI Taxonomy" id="1748"/>
    <lineage>
        <taxon>Bacteria</taxon>
        <taxon>Bacillati</taxon>
        <taxon>Actinomycetota</taxon>
        <taxon>Actinomycetes</taxon>
        <taxon>Propionibacteriales</taxon>
        <taxon>Propionibacteriaceae</taxon>
        <taxon>Acidipropionibacterium</taxon>
    </lineage>
</organism>
<dbReference type="InterPro" id="IPR033753">
    <property type="entry name" value="GCV_H/Fam206"/>
</dbReference>
<dbReference type="GO" id="GO:0019464">
    <property type="term" value="P:glycine decarboxylation via glycine cleavage system"/>
    <property type="evidence" value="ECO:0007669"/>
    <property type="project" value="InterPro"/>
</dbReference>
<dbReference type="CDD" id="cd06848">
    <property type="entry name" value="GCS_H"/>
    <property type="match status" value="1"/>
</dbReference>
<dbReference type="InterPro" id="IPR011053">
    <property type="entry name" value="Single_hybrid_motif"/>
</dbReference>
<evidence type="ECO:0000313" key="5">
    <source>
        <dbReference type="Proteomes" id="UP000075221"/>
    </source>
</evidence>
<dbReference type="PANTHER" id="PTHR11715:SF3">
    <property type="entry name" value="GLYCINE CLEAVAGE SYSTEM H PROTEIN-RELATED"/>
    <property type="match status" value="1"/>
</dbReference>
<keyword evidence="6" id="KW-1185">Reference proteome</keyword>
<dbReference type="SUPFAM" id="SSF51230">
    <property type="entry name" value="Single hybrid motif"/>
    <property type="match status" value="1"/>
</dbReference>